<organism evidence="1 2">
    <name type="scientific">Caerostris extrusa</name>
    <name type="common">Bark spider</name>
    <name type="synonym">Caerostris bankana</name>
    <dbReference type="NCBI Taxonomy" id="172846"/>
    <lineage>
        <taxon>Eukaryota</taxon>
        <taxon>Metazoa</taxon>
        <taxon>Ecdysozoa</taxon>
        <taxon>Arthropoda</taxon>
        <taxon>Chelicerata</taxon>
        <taxon>Arachnida</taxon>
        <taxon>Araneae</taxon>
        <taxon>Araneomorphae</taxon>
        <taxon>Entelegynae</taxon>
        <taxon>Araneoidea</taxon>
        <taxon>Araneidae</taxon>
        <taxon>Caerostris</taxon>
    </lineage>
</organism>
<protein>
    <submittedName>
        <fullName evidence="1">Uncharacterized protein</fullName>
    </submittedName>
</protein>
<proteinExistence type="predicted"/>
<gene>
    <name evidence="1" type="ORF">CEXT_781131</name>
</gene>
<dbReference type="Proteomes" id="UP001054945">
    <property type="component" value="Unassembled WGS sequence"/>
</dbReference>
<dbReference type="EMBL" id="BPLR01012710">
    <property type="protein sequence ID" value="GIY55988.1"/>
    <property type="molecule type" value="Genomic_DNA"/>
</dbReference>
<dbReference type="AlphaFoldDB" id="A0AAV4UDY0"/>
<evidence type="ECO:0000313" key="1">
    <source>
        <dbReference type="EMBL" id="GIY55988.1"/>
    </source>
</evidence>
<keyword evidence="2" id="KW-1185">Reference proteome</keyword>
<reference evidence="1 2" key="1">
    <citation type="submission" date="2021-06" db="EMBL/GenBank/DDBJ databases">
        <title>Caerostris extrusa draft genome.</title>
        <authorList>
            <person name="Kono N."/>
            <person name="Arakawa K."/>
        </authorList>
    </citation>
    <scope>NUCLEOTIDE SEQUENCE [LARGE SCALE GENOMIC DNA]</scope>
</reference>
<name>A0AAV4UDY0_CAEEX</name>
<comment type="caution">
    <text evidence="1">The sequence shown here is derived from an EMBL/GenBank/DDBJ whole genome shotgun (WGS) entry which is preliminary data.</text>
</comment>
<sequence>MAVVVSRSLEEDLFSSSTPMDVQSRINTIRIIMLCCLSAKCQCKHRTVPFAKIFSLSDLPTFGIFPMEVVLDRVLKLFVNVNFVVRGDLVGDRIPKSIHH</sequence>
<accession>A0AAV4UDY0</accession>
<evidence type="ECO:0000313" key="2">
    <source>
        <dbReference type="Proteomes" id="UP001054945"/>
    </source>
</evidence>